<evidence type="ECO:0000313" key="2">
    <source>
        <dbReference type="EMBL" id="GEC22379.1"/>
    </source>
</evidence>
<protein>
    <recommendedName>
        <fullName evidence="4">Alkaline shock response membrane anchor protein AmaP</fullName>
    </recommendedName>
</protein>
<dbReference type="OrthoDB" id="3363827at2"/>
<organism evidence="2 3">
    <name type="scientific">Pseudonocardia hydrocarbonoxydans</name>
    <dbReference type="NCBI Taxonomy" id="76726"/>
    <lineage>
        <taxon>Bacteria</taxon>
        <taxon>Bacillati</taxon>
        <taxon>Actinomycetota</taxon>
        <taxon>Actinomycetes</taxon>
        <taxon>Pseudonocardiales</taxon>
        <taxon>Pseudonocardiaceae</taxon>
        <taxon>Pseudonocardia</taxon>
    </lineage>
</organism>
<evidence type="ECO:0000313" key="3">
    <source>
        <dbReference type="Proteomes" id="UP000320338"/>
    </source>
</evidence>
<keyword evidence="3" id="KW-1185">Reference proteome</keyword>
<dbReference type="EMBL" id="BJNG01000043">
    <property type="protein sequence ID" value="GEC22379.1"/>
    <property type="molecule type" value="Genomic_DNA"/>
</dbReference>
<gene>
    <name evidence="2" type="ORF">PHY01_46620</name>
</gene>
<evidence type="ECO:0000256" key="1">
    <source>
        <dbReference type="SAM" id="Phobius"/>
    </source>
</evidence>
<dbReference type="Proteomes" id="UP000320338">
    <property type="component" value="Unassembled WGS sequence"/>
</dbReference>
<proteinExistence type="predicted"/>
<dbReference type="RefSeq" id="WP_141281812.1">
    <property type="nucleotide sequence ID" value="NZ_BAAARZ010000028.1"/>
</dbReference>
<keyword evidence="1" id="KW-0472">Membrane</keyword>
<accession>A0A4Y3WXA6</accession>
<sequence>MASTNRPARLNRTLLAAVGVLLLLAGALGAAAGTGLLRTLLPAIDPAVPLLPAGIAPPPWATYAAVAVALVVGLLALRWAVAQIRRRPRTDTWRLPAARIQDTDRGTTTIDSDDVADAFAADIETYPGVLSARAALTGPRHRPDLHLEITAGTDVELADLRGRIADHALPRLRSAMDIDGLHADLVLRLDSTRAESSGVR</sequence>
<feature type="transmembrane region" description="Helical" evidence="1">
    <location>
        <begin position="60"/>
        <end position="81"/>
    </location>
</feature>
<comment type="caution">
    <text evidence="2">The sequence shown here is derived from an EMBL/GenBank/DDBJ whole genome shotgun (WGS) entry which is preliminary data.</text>
</comment>
<keyword evidence="1" id="KW-1133">Transmembrane helix</keyword>
<name>A0A4Y3WXA6_9PSEU</name>
<evidence type="ECO:0008006" key="4">
    <source>
        <dbReference type="Google" id="ProtNLM"/>
    </source>
</evidence>
<dbReference type="AlphaFoldDB" id="A0A4Y3WXA6"/>
<reference evidence="2 3" key="1">
    <citation type="submission" date="2019-06" db="EMBL/GenBank/DDBJ databases">
        <title>Whole genome shotgun sequence of Pseudonocardia hydrocarbonoxydans NBRC 14498.</title>
        <authorList>
            <person name="Hosoyama A."/>
            <person name="Uohara A."/>
            <person name="Ohji S."/>
            <person name="Ichikawa N."/>
        </authorList>
    </citation>
    <scope>NUCLEOTIDE SEQUENCE [LARGE SCALE GENOMIC DNA]</scope>
    <source>
        <strain evidence="2 3">NBRC 14498</strain>
    </source>
</reference>
<keyword evidence="1" id="KW-0812">Transmembrane</keyword>